<dbReference type="PIRSF" id="PIRSF006483">
    <property type="entry name" value="Membrane_protein_YitT"/>
    <property type="match status" value="1"/>
</dbReference>
<organism evidence="8 9">
    <name type="scientific">Tumebacillus lacus</name>
    <dbReference type="NCBI Taxonomy" id="2995335"/>
    <lineage>
        <taxon>Bacteria</taxon>
        <taxon>Bacillati</taxon>
        <taxon>Bacillota</taxon>
        <taxon>Bacilli</taxon>
        <taxon>Bacillales</taxon>
        <taxon>Alicyclobacillaceae</taxon>
        <taxon>Tumebacillus</taxon>
    </lineage>
</organism>
<dbReference type="EMBL" id="JAPMLT010000005">
    <property type="protein sequence ID" value="MCX7570548.1"/>
    <property type="molecule type" value="Genomic_DNA"/>
</dbReference>
<keyword evidence="2" id="KW-1003">Cell membrane</keyword>
<evidence type="ECO:0000256" key="5">
    <source>
        <dbReference type="ARBA" id="ARBA00023136"/>
    </source>
</evidence>
<feature type="transmembrane region" description="Helical" evidence="6">
    <location>
        <begin position="52"/>
        <end position="73"/>
    </location>
</feature>
<dbReference type="RefSeq" id="WP_267151800.1">
    <property type="nucleotide sequence ID" value="NZ_JAPMLT010000005.1"/>
</dbReference>
<name>A0ABT3X3J3_9BACL</name>
<evidence type="ECO:0000256" key="4">
    <source>
        <dbReference type="ARBA" id="ARBA00022989"/>
    </source>
</evidence>
<feature type="domain" description="DUF2179" evidence="7">
    <location>
        <begin position="231"/>
        <end position="285"/>
    </location>
</feature>
<evidence type="ECO:0000259" key="7">
    <source>
        <dbReference type="Pfam" id="PF10035"/>
    </source>
</evidence>
<dbReference type="InterPro" id="IPR015867">
    <property type="entry name" value="N-reg_PII/ATP_PRibTrfase_C"/>
</dbReference>
<gene>
    <name evidence="8" type="ORF">OS242_11295</name>
</gene>
<comment type="subcellular location">
    <subcellularLocation>
        <location evidence="1">Cell membrane</location>
        <topology evidence="1">Multi-pass membrane protein</topology>
    </subcellularLocation>
</comment>
<dbReference type="Pfam" id="PF02588">
    <property type="entry name" value="YitT_membrane"/>
    <property type="match status" value="1"/>
</dbReference>
<dbReference type="PANTHER" id="PTHR33545:SF3">
    <property type="entry name" value="UPF0750 MEMBRANE PROTEIN YQFU"/>
    <property type="match status" value="1"/>
</dbReference>
<dbReference type="Proteomes" id="UP001208017">
    <property type="component" value="Unassembled WGS sequence"/>
</dbReference>
<dbReference type="InterPro" id="IPR019264">
    <property type="entry name" value="DUF2179"/>
</dbReference>
<evidence type="ECO:0000256" key="6">
    <source>
        <dbReference type="SAM" id="Phobius"/>
    </source>
</evidence>
<feature type="transmembrane region" description="Helical" evidence="6">
    <location>
        <begin position="23"/>
        <end position="46"/>
    </location>
</feature>
<evidence type="ECO:0000256" key="1">
    <source>
        <dbReference type="ARBA" id="ARBA00004651"/>
    </source>
</evidence>
<dbReference type="Pfam" id="PF10035">
    <property type="entry name" value="DUF2179"/>
    <property type="match status" value="1"/>
</dbReference>
<dbReference type="Gene3D" id="3.30.70.120">
    <property type="match status" value="1"/>
</dbReference>
<protein>
    <submittedName>
        <fullName evidence="8">YitT family protein</fullName>
    </submittedName>
</protein>
<accession>A0ABT3X3J3</accession>
<evidence type="ECO:0000313" key="8">
    <source>
        <dbReference type="EMBL" id="MCX7570548.1"/>
    </source>
</evidence>
<keyword evidence="5 6" id="KW-0472">Membrane</keyword>
<evidence type="ECO:0000256" key="2">
    <source>
        <dbReference type="ARBA" id="ARBA00022475"/>
    </source>
</evidence>
<feature type="transmembrane region" description="Helical" evidence="6">
    <location>
        <begin position="118"/>
        <end position="136"/>
    </location>
</feature>
<dbReference type="PANTHER" id="PTHR33545">
    <property type="entry name" value="UPF0750 MEMBRANE PROTEIN YITT-RELATED"/>
    <property type="match status" value="1"/>
</dbReference>
<keyword evidence="9" id="KW-1185">Reference proteome</keyword>
<feature type="transmembrane region" description="Helical" evidence="6">
    <location>
        <begin position="157"/>
        <end position="178"/>
    </location>
</feature>
<evidence type="ECO:0000313" key="9">
    <source>
        <dbReference type="Proteomes" id="UP001208017"/>
    </source>
</evidence>
<proteinExistence type="predicted"/>
<dbReference type="InterPro" id="IPR051461">
    <property type="entry name" value="UPF0750_membrane"/>
</dbReference>
<keyword evidence="3 6" id="KW-0812">Transmembrane</keyword>
<dbReference type="CDD" id="cd16380">
    <property type="entry name" value="YitT_C"/>
    <property type="match status" value="1"/>
</dbReference>
<evidence type="ECO:0000256" key="3">
    <source>
        <dbReference type="ARBA" id="ARBA00022692"/>
    </source>
</evidence>
<sequence length="294" mass="31704">MTTSAQPARVHRKEPLSGQIKRALAILLGSLLVGVGLELFLVPNMIIDGGIIGLSILAGHLTGFPIGLYTFLLNLPFLLVGYKQIGRTFAVTTLFAVSSMSAFVTMLHGMEPFTNDNLLATVFGGVLLGLGVGTIIRYGGSLDGTEIIAILLTRNSAFSVGEIVMFFNLFILGSAGFVFGWESAMYSLIAYFIAFKMIDITIEGLDESKSVTIISESPAEISDALQQRLGRGVTHIYGKGGYTGEDKELLYVIVTRLEVAKLKNIVMEYDPGAFIAIEPVADVMGGRFRKKAIH</sequence>
<feature type="transmembrane region" description="Helical" evidence="6">
    <location>
        <begin position="85"/>
        <end position="106"/>
    </location>
</feature>
<dbReference type="InterPro" id="IPR003740">
    <property type="entry name" value="YitT"/>
</dbReference>
<keyword evidence="4 6" id="KW-1133">Transmembrane helix</keyword>
<comment type="caution">
    <text evidence="8">The sequence shown here is derived from an EMBL/GenBank/DDBJ whole genome shotgun (WGS) entry which is preliminary data.</text>
</comment>
<reference evidence="8 9" key="1">
    <citation type="submission" date="2022-11" db="EMBL/GenBank/DDBJ databases">
        <title>Study of microbial diversity in lake waters.</title>
        <authorList>
            <person name="Zhang J."/>
        </authorList>
    </citation>
    <scope>NUCLEOTIDE SEQUENCE [LARGE SCALE GENOMIC DNA]</scope>
    <source>
        <strain evidence="8 9">DT12</strain>
    </source>
</reference>